<dbReference type="InterPro" id="IPR008984">
    <property type="entry name" value="SMAD_FHA_dom_sf"/>
</dbReference>
<proteinExistence type="predicted"/>
<comment type="caution">
    <text evidence="4">The sequence shown here is derived from an EMBL/GenBank/DDBJ whole genome shotgun (WGS) entry which is preliminary data.</text>
</comment>
<evidence type="ECO:0000256" key="1">
    <source>
        <dbReference type="SAM" id="MobiDB-lite"/>
    </source>
</evidence>
<evidence type="ECO:0000313" key="5">
    <source>
        <dbReference type="Proteomes" id="UP000551616"/>
    </source>
</evidence>
<dbReference type="SUPFAM" id="SSF50494">
    <property type="entry name" value="Trypsin-like serine proteases"/>
    <property type="match status" value="1"/>
</dbReference>
<dbReference type="Pfam" id="PF00498">
    <property type="entry name" value="FHA"/>
    <property type="match status" value="1"/>
</dbReference>
<keyword evidence="2" id="KW-0812">Transmembrane</keyword>
<keyword evidence="2" id="KW-0472">Membrane</keyword>
<feature type="region of interest" description="Disordered" evidence="1">
    <location>
        <begin position="80"/>
        <end position="105"/>
    </location>
</feature>
<reference evidence="4 5" key="1">
    <citation type="submission" date="2020-05" db="EMBL/GenBank/DDBJ databases">
        <title>Bremerella alba sp. nov., a novel planctomycete isolated from the surface of the macroalga Fucus spiralis.</title>
        <authorList>
            <person name="Godinho O."/>
            <person name="Botelho R."/>
            <person name="Albuquerque L."/>
            <person name="Wiegand S."/>
            <person name="Da Costa M.S."/>
            <person name="Lobo-Da-Cunha A."/>
            <person name="Jogler C."/>
            <person name="Lage O.M."/>
        </authorList>
    </citation>
    <scope>NUCLEOTIDE SEQUENCE [LARGE SCALE GENOMIC DNA]</scope>
    <source>
        <strain evidence="4 5">FF15</strain>
    </source>
</reference>
<name>A0A7V8V9I5_9BACT</name>
<dbReference type="Gene3D" id="2.60.200.20">
    <property type="match status" value="1"/>
</dbReference>
<keyword evidence="5" id="KW-1185">Reference proteome</keyword>
<protein>
    <recommendedName>
        <fullName evidence="3">FHA domain-containing protein</fullName>
    </recommendedName>
</protein>
<feature type="region of interest" description="Disordered" evidence="1">
    <location>
        <begin position="141"/>
        <end position="196"/>
    </location>
</feature>
<dbReference type="InterPro" id="IPR050923">
    <property type="entry name" value="Cell_Proc_Reg/RNA_Proc"/>
</dbReference>
<dbReference type="PROSITE" id="PS50006">
    <property type="entry name" value="FHA_DOMAIN"/>
    <property type="match status" value="1"/>
</dbReference>
<dbReference type="CDD" id="cd00060">
    <property type="entry name" value="FHA"/>
    <property type="match status" value="1"/>
</dbReference>
<feature type="compositionally biased region" description="Pro residues" evidence="1">
    <location>
        <begin position="171"/>
        <end position="185"/>
    </location>
</feature>
<evidence type="ECO:0000259" key="3">
    <source>
        <dbReference type="PROSITE" id="PS50006"/>
    </source>
</evidence>
<evidence type="ECO:0000256" key="2">
    <source>
        <dbReference type="SAM" id="Phobius"/>
    </source>
</evidence>
<dbReference type="SMART" id="SM00240">
    <property type="entry name" value="FHA"/>
    <property type="match status" value="1"/>
</dbReference>
<evidence type="ECO:0000313" key="4">
    <source>
        <dbReference type="EMBL" id="MBA2117375.1"/>
    </source>
</evidence>
<sequence length="461" mass="50019">MVVERMGSKKVWIVGARDTCDIVIDEATVSGEHCRLEFEDGRVFIEDLKSTNGTFINGERIYKKKQIHPDSLVTLGRNVTMPMPSQLSGPKPPPEPPKKSASATDGEEAFPAHLMIAGGVGATVLLLIILFAIMAWSGSSNGSQAVANNPDEVGLVDPSPGESDPTSNDPTPEPPKTIPSKPTPEPASQATAPQHSPEDAVYVLAVADPNLEQQYRIGTALAIGPNTILTTGTAKTISELAKQKLPELLLLGPKKFTVTQFVPHPTYVLAMEKGDVAEAKFHNIFSQVDMNDISSDLKKTLEEAYRHFMVIAEKPHHYDVAIIHVQEELPYWLPLAKTATLPPLSKLTLVGHGFDRVAPYIPPNSEIPLDQKTTRIQSSVGEAGAEDNARMLIAKFDSLTPEAHRETNWNGSALLNSQGELVAIYSRLSPEMTLGSPPSGQTFDATVIADVMPFIRRFSKN</sequence>
<organism evidence="4 5">
    <name type="scientific">Bremerella alba</name>
    <dbReference type="NCBI Taxonomy" id="980252"/>
    <lineage>
        <taxon>Bacteria</taxon>
        <taxon>Pseudomonadati</taxon>
        <taxon>Planctomycetota</taxon>
        <taxon>Planctomycetia</taxon>
        <taxon>Pirellulales</taxon>
        <taxon>Pirellulaceae</taxon>
        <taxon>Bremerella</taxon>
    </lineage>
</organism>
<dbReference type="InterPro" id="IPR000253">
    <property type="entry name" value="FHA_dom"/>
</dbReference>
<keyword evidence="2" id="KW-1133">Transmembrane helix</keyword>
<dbReference type="PANTHER" id="PTHR23308">
    <property type="entry name" value="NUCLEAR INHIBITOR OF PROTEIN PHOSPHATASE-1"/>
    <property type="match status" value="1"/>
</dbReference>
<dbReference type="InterPro" id="IPR009003">
    <property type="entry name" value="Peptidase_S1_PA"/>
</dbReference>
<dbReference type="AlphaFoldDB" id="A0A7V8V9I5"/>
<gene>
    <name evidence="4" type="ORF">HOV93_45730</name>
</gene>
<feature type="domain" description="FHA" evidence="3">
    <location>
        <begin position="12"/>
        <end position="61"/>
    </location>
</feature>
<dbReference type="Proteomes" id="UP000551616">
    <property type="component" value="Unassembled WGS sequence"/>
</dbReference>
<dbReference type="SUPFAM" id="SSF49879">
    <property type="entry name" value="SMAD/FHA domain"/>
    <property type="match status" value="1"/>
</dbReference>
<accession>A0A7V8V9I5</accession>
<dbReference type="EMBL" id="JABRWO010000014">
    <property type="protein sequence ID" value="MBA2117375.1"/>
    <property type="molecule type" value="Genomic_DNA"/>
</dbReference>
<feature type="transmembrane region" description="Helical" evidence="2">
    <location>
        <begin position="114"/>
        <end position="136"/>
    </location>
</feature>